<evidence type="ECO:0000256" key="2">
    <source>
        <dbReference type="ARBA" id="ARBA00012000"/>
    </source>
</evidence>
<dbReference type="PANTHER" id="PTHR43003:SF13">
    <property type="entry name" value="DNA-3-METHYLADENINE GLYCOSYLASE 2"/>
    <property type="match status" value="1"/>
</dbReference>
<dbReference type="GO" id="GO:0043916">
    <property type="term" value="F:DNA-7-methylguanine glycosylase activity"/>
    <property type="evidence" value="ECO:0007669"/>
    <property type="project" value="TreeGrafter"/>
</dbReference>
<feature type="domain" description="DNA-3-methyladenine glycosylase AlkA N-terminal" evidence="6">
    <location>
        <begin position="3"/>
        <end position="127"/>
    </location>
</feature>
<feature type="domain" description="HhH-GPD" evidence="5">
    <location>
        <begin position="134"/>
        <end position="289"/>
    </location>
</feature>
<keyword evidence="7" id="KW-0326">Glycosidase</keyword>
<evidence type="ECO:0000256" key="4">
    <source>
        <dbReference type="ARBA" id="ARBA00023204"/>
    </source>
</evidence>
<dbReference type="GO" id="GO:0008725">
    <property type="term" value="F:DNA-3-methyladenine glycosylase activity"/>
    <property type="evidence" value="ECO:0007669"/>
    <property type="project" value="TreeGrafter"/>
</dbReference>
<keyword evidence="8" id="KW-1185">Reference proteome</keyword>
<dbReference type="SUPFAM" id="SSF48150">
    <property type="entry name" value="DNA-glycosylase"/>
    <property type="match status" value="1"/>
</dbReference>
<dbReference type="Gene3D" id="1.10.340.30">
    <property type="entry name" value="Hypothetical protein, domain 2"/>
    <property type="match status" value="1"/>
</dbReference>
<dbReference type="RefSeq" id="WP_013861321.1">
    <property type="nucleotide sequence ID" value="NC_015635.1"/>
</dbReference>
<dbReference type="AlphaFoldDB" id="F5XJA6"/>
<keyword evidence="4" id="KW-0234">DNA repair</keyword>
<dbReference type="InterPro" id="IPR051912">
    <property type="entry name" value="Alkylbase_DNA_Glycosylase/TA"/>
</dbReference>
<dbReference type="Proteomes" id="UP000007947">
    <property type="component" value="Chromosome"/>
</dbReference>
<proteinExistence type="predicted"/>
<evidence type="ECO:0000256" key="3">
    <source>
        <dbReference type="ARBA" id="ARBA00022763"/>
    </source>
</evidence>
<dbReference type="InterPro" id="IPR037046">
    <property type="entry name" value="AlkA_N_sf"/>
</dbReference>
<dbReference type="EC" id="3.2.2.21" evidence="2"/>
<dbReference type="SMART" id="SM00478">
    <property type="entry name" value="ENDO3c"/>
    <property type="match status" value="1"/>
</dbReference>
<evidence type="ECO:0000256" key="1">
    <source>
        <dbReference type="ARBA" id="ARBA00000086"/>
    </source>
</evidence>
<dbReference type="eggNOG" id="COG0122">
    <property type="taxonomic scope" value="Bacteria"/>
</dbReference>
<accession>F5XJA6</accession>
<protein>
    <recommendedName>
        <fullName evidence="2">DNA-3-methyladenine glycosylase II</fullName>
        <ecNumber evidence="2">3.2.2.21</ecNumber>
    </recommendedName>
</protein>
<dbReference type="GO" id="GO:0005737">
    <property type="term" value="C:cytoplasm"/>
    <property type="evidence" value="ECO:0007669"/>
    <property type="project" value="TreeGrafter"/>
</dbReference>
<dbReference type="InterPro" id="IPR023170">
    <property type="entry name" value="HhH_base_excis_C"/>
</dbReference>
<organism evidence="7 8">
    <name type="scientific">Microlunatus phosphovorus (strain ATCC 700054 / DSM 10555 / JCM 9379 / NBRC 101784 / NCIMB 13414 / VKM Ac-1990 / NM-1)</name>
    <dbReference type="NCBI Taxonomy" id="1032480"/>
    <lineage>
        <taxon>Bacteria</taxon>
        <taxon>Bacillati</taxon>
        <taxon>Actinomycetota</taxon>
        <taxon>Actinomycetes</taxon>
        <taxon>Propionibacteriales</taxon>
        <taxon>Propionibacteriaceae</taxon>
        <taxon>Microlunatus</taxon>
    </lineage>
</organism>
<dbReference type="PANTHER" id="PTHR43003">
    <property type="entry name" value="DNA-3-METHYLADENINE GLYCOSYLASE"/>
    <property type="match status" value="1"/>
</dbReference>
<dbReference type="InterPro" id="IPR010316">
    <property type="entry name" value="AlkA_N"/>
</dbReference>
<evidence type="ECO:0000313" key="8">
    <source>
        <dbReference type="Proteomes" id="UP000007947"/>
    </source>
</evidence>
<dbReference type="Gene3D" id="3.30.310.20">
    <property type="entry name" value="DNA-3-methyladenine glycosylase AlkA, N-terminal domain"/>
    <property type="match status" value="1"/>
</dbReference>
<dbReference type="SUPFAM" id="SSF55945">
    <property type="entry name" value="TATA-box binding protein-like"/>
    <property type="match status" value="1"/>
</dbReference>
<evidence type="ECO:0000259" key="6">
    <source>
        <dbReference type="SMART" id="SM01009"/>
    </source>
</evidence>
<name>F5XJA6_MICPN</name>
<dbReference type="GO" id="GO:0032993">
    <property type="term" value="C:protein-DNA complex"/>
    <property type="evidence" value="ECO:0007669"/>
    <property type="project" value="TreeGrafter"/>
</dbReference>
<dbReference type="KEGG" id="mph:MLP_04180"/>
<reference evidence="7 8" key="1">
    <citation type="submission" date="2011-05" db="EMBL/GenBank/DDBJ databases">
        <title>Whole genome sequence of Microlunatus phosphovorus NM-1.</title>
        <authorList>
            <person name="Hosoyama A."/>
            <person name="Sasaki K."/>
            <person name="Harada T."/>
            <person name="Igarashi R."/>
            <person name="Kawakoshi A."/>
            <person name="Sasagawa M."/>
            <person name="Fukada J."/>
            <person name="Nakamura S."/>
            <person name="Katano Y."/>
            <person name="Hanada S."/>
            <person name="Kamagata Y."/>
            <person name="Nakamura N."/>
            <person name="Yamazaki S."/>
            <person name="Fujita N."/>
        </authorList>
    </citation>
    <scope>NUCLEOTIDE SEQUENCE [LARGE SCALE GENOMIC DNA]</scope>
    <source>
        <strain evidence="8">ATCC 700054 / DSM 10555 / JCM 9379 / NBRC 101784 / NCIMB 13414 / VKM Ac-1990 / NM-1</strain>
    </source>
</reference>
<evidence type="ECO:0000313" key="7">
    <source>
        <dbReference type="EMBL" id="BAK33432.1"/>
    </source>
</evidence>
<dbReference type="Gene3D" id="1.10.1670.10">
    <property type="entry name" value="Helix-hairpin-Helix base-excision DNA repair enzymes (C-terminal)"/>
    <property type="match status" value="1"/>
</dbReference>
<dbReference type="InterPro" id="IPR011257">
    <property type="entry name" value="DNA_glycosylase"/>
</dbReference>
<dbReference type="STRING" id="1032480.MLP_04180"/>
<keyword evidence="7" id="KW-0378">Hydrolase</keyword>
<dbReference type="GO" id="GO:0006285">
    <property type="term" value="P:base-excision repair, AP site formation"/>
    <property type="evidence" value="ECO:0007669"/>
    <property type="project" value="TreeGrafter"/>
</dbReference>
<dbReference type="Pfam" id="PF00730">
    <property type="entry name" value="HhH-GPD"/>
    <property type="match status" value="1"/>
</dbReference>
<dbReference type="GO" id="GO:0032131">
    <property type="term" value="F:alkylated DNA binding"/>
    <property type="evidence" value="ECO:0007669"/>
    <property type="project" value="TreeGrafter"/>
</dbReference>
<dbReference type="HOGENOM" id="CLU_000445_72_3_11"/>
<dbReference type="SMART" id="SM01009">
    <property type="entry name" value="AlkA_N"/>
    <property type="match status" value="1"/>
</dbReference>
<sequence>MVMLRLPVVEPFDWPLTLRMIGAHAVPGGERLDPESHTYTRVLNGTFGPLVVTIRAYPGHLSVWLDGGLVPVTDDDTVAVTAQVRHWLDLDLDPMDAITRFAADPILGPLVHMRPGLRRIRYPASFEAVVTTVLGQQVSLAAARTFAGRFVAAYGPAAPQELNAFPGPERLSDAPVAQLQSAVGITGARARTVRAVAELFAATGDWPVPLPEAEWDDRAAQLLAVPGIGPWTVNYLRMRLFGDPDAIPIGDLVLRRALGLAKDRDVPAAMESWRPERAYATFQLWSSQSW</sequence>
<dbReference type="EMBL" id="AP012204">
    <property type="protein sequence ID" value="BAK33432.1"/>
    <property type="molecule type" value="Genomic_DNA"/>
</dbReference>
<comment type="catalytic activity">
    <reaction evidence="1">
        <text>Hydrolysis of alkylated DNA, releasing 3-methyladenine, 3-methylguanine, 7-methylguanine and 7-methyladenine.</text>
        <dbReference type="EC" id="3.2.2.21"/>
    </reaction>
</comment>
<dbReference type="CDD" id="cd00056">
    <property type="entry name" value="ENDO3c"/>
    <property type="match status" value="1"/>
</dbReference>
<dbReference type="Pfam" id="PF06029">
    <property type="entry name" value="AlkA_N"/>
    <property type="match status" value="1"/>
</dbReference>
<dbReference type="GO" id="GO:0006307">
    <property type="term" value="P:DNA alkylation repair"/>
    <property type="evidence" value="ECO:0007669"/>
    <property type="project" value="TreeGrafter"/>
</dbReference>
<evidence type="ECO:0000259" key="5">
    <source>
        <dbReference type="SMART" id="SM00478"/>
    </source>
</evidence>
<dbReference type="InterPro" id="IPR003265">
    <property type="entry name" value="HhH-GPD_domain"/>
</dbReference>
<keyword evidence="3" id="KW-0227">DNA damage</keyword>
<gene>
    <name evidence="7" type="primary">alkA</name>
    <name evidence="7" type="ordered locus">MLP_04180</name>
</gene>